<keyword evidence="2" id="KW-1185">Reference proteome</keyword>
<proteinExistence type="predicted"/>
<dbReference type="InterPro" id="IPR027417">
    <property type="entry name" value="P-loop_NTPase"/>
</dbReference>
<dbReference type="SUPFAM" id="SSF52540">
    <property type="entry name" value="P-loop containing nucleoside triphosphate hydrolases"/>
    <property type="match status" value="1"/>
</dbReference>
<reference evidence="1 2" key="1">
    <citation type="submission" date="2024-02" db="EMBL/GenBank/DDBJ databases">
        <title>Chromosome-scale genome assembly of the rough periwinkle Littorina saxatilis.</title>
        <authorList>
            <person name="De Jode A."/>
            <person name="Faria R."/>
            <person name="Formenti G."/>
            <person name="Sims Y."/>
            <person name="Smith T.P."/>
            <person name="Tracey A."/>
            <person name="Wood J.M.D."/>
            <person name="Zagrodzka Z.B."/>
            <person name="Johannesson K."/>
            <person name="Butlin R.K."/>
            <person name="Leder E.H."/>
        </authorList>
    </citation>
    <scope>NUCLEOTIDE SEQUENCE [LARGE SCALE GENOMIC DNA]</scope>
    <source>
        <strain evidence="1">Snail1</strain>
        <tissue evidence="1">Muscle</tissue>
    </source>
</reference>
<name>A0AAN9AZI4_9CAEN</name>
<evidence type="ECO:0000313" key="2">
    <source>
        <dbReference type="Proteomes" id="UP001374579"/>
    </source>
</evidence>
<sequence>MNKTRHREDQLASGLDVLVTERPLQDRPRGPQGWVLSENDVRDDKAVQRILECLRKVSKNEVMFVVSQLRYQDYLSEARDVGLPSPKDLKSQNKHQGDFDILIIHRQHGILVGEMKAVGDLQCGDQQNKAKVIKDRVEKAIAQLKKATDVLEHILSDLQPTTPQILKTVMLPNVSRADLQHLLRNDPQLAQDLCNCLNIDVNTDPTTLCLTSNDISSPSQWWQQRMKRAGDDSVMTDDVYLDLVSRFAGPATTVSVPCSTVPRLAQTQHKDVRTPGEGVAEAGDRFAPVNIVLHPSQVEILNNRALSRAFLTGPPGTGKSLMLLLKGQERLRQGKPVNVVSSRKESRAASYMIASQLKKSEPQSTHLVHVHIFNMPFDRMHATSRLIKAAKEQGSQNELFVIMDEASDCHGHTEPFHRLCDVLFREVGTLHLWAASLFNNSRPSCLTEVRLTEALRTPPMITRLVQEHRGFLGQHVYNYTDLPTPAPADGHPPQELIHEGEGHAQEKDTPECEECGKEIARQLRHLHVGEAAKDDYSPTPPKPSDVFLLTYGSQFRDDSGLIRGLRDGGFPVTVLEADDEKGLEKVASMRELDKVVAANCITVNGLERKIVIFVQHDGPEYDSADWGKLWAMSRCTSLLMWLKRSRPQSGSQRGRTGIDKMEH</sequence>
<accession>A0AAN9AZI4</accession>
<evidence type="ECO:0000313" key="1">
    <source>
        <dbReference type="EMBL" id="KAK7095125.1"/>
    </source>
</evidence>
<comment type="caution">
    <text evidence="1">The sequence shown here is derived from an EMBL/GenBank/DDBJ whole genome shotgun (WGS) entry which is preliminary data.</text>
</comment>
<protein>
    <submittedName>
        <fullName evidence="1">Uncharacterized protein</fullName>
    </submittedName>
</protein>
<organism evidence="1 2">
    <name type="scientific">Littorina saxatilis</name>
    <dbReference type="NCBI Taxonomy" id="31220"/>
    <lineage>
        <taxon>Eukaryota</taxon>
        <taxon>Metazoa</taxon>
        <taxon>Spiralia</taxon>
        <taxon>Lophotrochozoa</taxon>
        <taxon>Mollusca</taxon>
        <taxon>Gastropoda</taxon>
        <taxon>Caenogastropoda</taxon>
        <taxon>Littorinimorpha</taxon>
        <taxon>Littorinoidea</taxon>
        <taxon>Littorinidae</taxon>
        <taxon>Littorina</taxon>
    </lineage>
</organism>
<dbReference type="EMBL" id="JBAMIC010000018">
    <property type="protein sequence ID" value="KAK7095125.1"/>
    <property type="molecule type" value="Genomic_DNA"/>
</dbReference>
<dbReference type="AlphaFoldDB" id="A0AAN9AZI4"/>
<dbReference type="Proteomes" id="UP001374579">
    <property type="component" value="Unassembled WGS sequence"/>
</dbReference>
<gene>
    <name evidence="1" type="ORF">V1264_006574</name>
</gene>